<dbReference type="InterPro" id="IPR038791">
    <property type="entry name" value="Cfap97/Hemingway"/>
</dbReference>
<sequence>MKQSHVEENNNELDELSKDFSKMGCIINTAKNPQNICFENCTPKDKSEGSDIEGTEEIKTITDNIEDEADGYSDEFEEDKSEIEEQLLEINTNLIKQYDREDRLSSDKRLNSSKSQHSSIPFRVSVSDKSIGYGGIGIKSGMESTIGTEPRSKSKVRPEPKLSTGLESKTNLGTELELSVIVIGVENETDIEIAIDRSIPVPQTRRINMSFTNDRLREIERQNHVLLNKIRSARNIKKSSIATRDTSVPKFIPPAAKQRRENLKRIEYENMILLKKIQRAKSSSYSIRR</sequence>
<evidence type="ECO:0000256" key="2">
    <source>
        <dbReference type="SAM" id="MobiDB-lite"/>
    </source>
</evidence>
<dbReference type="Pfam" id="PF13879">
    <property type="entry name" value="Hmw_CFAP97"/>
    <property type="match status" value="1"/>
</dbReference>
<keyword evidence="4" id="KW-1185">Reference proteome</keyword>
<dbReference type="Proteomes" id="UP000299102">
    <property type="component" value="Unassembled WGS sequence"/>
</dbReference>
<protein>
    <recommendedName>
        <fullName evidence="5">Cilia-and flagella-associated protein 97</fullName>
    </recommendedName>
</protein>
<dbReference type="OrthoDB" id="515313at2759"/>
<gene>
    <name evidence="3" type="ORF">EVAR_88956_1</name>
</gene>
<feature type="region of interest" description="Disordered" evidence="2">
    <location>
        <begin position="137"/>
        <end position="168"/>
    </location>
</feature>
<proteinExistence type="inferred from homology"/>
<evidence type="ECO:0008006" key="5">
    <source>
        <dbReference type="Google" id="ProtNLM"/>
    </source>
</evidence>
<evidence type="ECO:0000313" key="3">
    <source>
        <dbReference type="EMBL" id="GBP40895.1"/>
    </source>
</evidence>
<accession>A0A4C1VSW3</accession>
<comment type="similarity">
    <text evidence="1">Belongs to the CFAP97 family.</text>
</comment>
<evidence type="ECO:0000256" key="1">
    <source>
        <dbReference type="ARBA" id="ARBA00008315"/>
    </source>
</evidence>
<dbReference type="GO" id="GO:0007283">
    <property type="term" value="P:spermatogenesis"/>
    <property type="evidence" value="ECO:0007669"/>
    <property type="project" value="TreeGrafter"/>
</dbReference>
<evidence type="ECO:0000313" key="4">
    <source>
        <dbReference type="Proteomes" id="UP000299102"/>
    </source>
</evidence>
<dbReference type="PANTHER" id="PTHR23035:SF1">
    <property type="entry name" value="CILIA- AND FLAGELLA-ASSOCIATED PROTEIN 97"/>
    <property type="match status" value="1"/>
</dbReference>
<dbReference type="AlphaFoldDB" id="A0A4C1VSW3"/>
<feature type="compositionally biased region" description="Basic and acidic residues" evidence="2">
    <location>
        <begin position="150"/>
        <end position="160"/>
    </location>
</feature>
<name>A0A4C1VSW3_EUMVA</name>
<dbReference type="EMBL" id="BGZK01000389">
    <property type="protein sequence ID" value="GBP40895.1"/>
    <property type="molecule type" value="Genomic_DNA"/>
</dbReference>
<dbReference type="InterPro" id="IPR029488">
    <property type="entry name" value="Hmw/CFAP97"/>
</dbReference>
<organism evidence="3 4">
    <name type="scientific">Eumeta variegata</name>
    <name type="common">Bagworm moth</name>
    <name type="synonym">Eumeta japonica</name>
    <dbReference type="NCBI Taxonomy" id="151549"/>
    <lineage>
        <taxon>Eukaryota</taxon>
        <taxon>Metazoa</taxon>
        <taxon>Ecdysozoa</taxon>
        <taxon>Arthropoda</taxon>
        <taxon>Hexapoda</taxon>
        <taxon>Insecta</taxon>
        <taxon>Pterygota</taxon>
        <taxon>Neoptera</taxon>
        <taxon>Endopterygota</taxon>
        <taxon>Lepidoptera</taxon>
        <taxon>Glossata</taxon>
        <taxon>Ditrysia</taxon>
        <taxon>Tineoidea</taxon>
        <taxon>Psychidae</taxon>
        <taxon>Oiketicinae</taxon>
        <taxon>Eumeta</taxon>
    </lineage>
</organism>
<reference evidence="3 4" key="1">
    <citation type="journal article" date="2019" name="Commun. Biol.">
        <title>The bagworm genome reveals a unique fibroin gene that provides high tensile strength.</title>
        <authorList>
            <person name="Kono N."/>
            <person name="Nakamura H."/>
            <person name="Ohtoshi R."/>
            <person name="Tomita M."/>
            <person name="Numata K."/>
            <person name="Arakawa K."/>
        </authorList>
    </citation>
    <scope>NUCLEOTIDE SEQUENCE [LARGE SCALE GENOMIC DNA]</scope>
</reference>
<comment type="caution">
    <text evidence="3">The sequence shown here is derived from an EMBL/GenBank/DDBJ whole genome shotgun (WGS) entry which is preliminary data.</text>
</comment>
<dbReference type="PANTHER" id="PTHR23035">
    <property type="entry name" value="CILIA- AND FLAGELLA-ASSOCIATED PROTEIN 97-RELATED"/>
    <property type="match status" value="1"/>
</dbReference>